<dbReference type="SMART" id="SM00364">
    <property type="entry name" value="LRR_BAC"/>
    <property type="match status" value="9"/>
</dbReference>
<dbReference type="SUPFAM" id="SSF55961">
    <property type="entry name" value="Bet v1-like"/>
    <property type="match status" value="1"/>
</dbReference>
<dbReference type="Pfam" id="PF00560">
    <property type="entry name" value="LRR_1"/>
    <property type="match status" value="1"/>
</dbReference>
<dbReference type="Gene3D" id="3.30.530.20">
    <property type="match status" value="1"/>
</dbReference>
<dbReference type="PANTHER" id="PTHR48051">
    <property type="match status" value="1"/>
</dbReference>
<feature type="compositionally biased region" description="Polar residues" evidence="4">
    <location>
        <begin position="834"/>
        <end position="844"/>
    </location>
</feature>
<feature type="region of interest" description="Disordered" evidence="4">
    <location>
        <begin position="823"/>
        <end position="844"/>
    </location>
</feature>
<dbReference type="PROSITE" id="PS50848">
    <property type="entry name" value="START"/>
    <property type="match status" value="1"/>
</dbReference>
<evidence type="ECO:0000313" key="6">
    <source>
        <dbReference type="EMBL" id="KAK9903557.1"/>
    </source>
</evidence>
<dbReference type="EMBL" id="JALJOT010000014">
    <property type="protein sequence ID" value="KAK9903557.1"/>
    <property type="molecule type" value="Genomic_DNA"/>
</dbReference>
<dbReference type="PANTHER" id="PTHR48051:SF46">
    <property type="entry name" value="LEUCINE RICH REPEAT-CONTAINING DOMAIN PROTEIN"/>
    <property type="match status" value="1"/>
</dbReference>
<dbReference type="InterPro" id="IPR001611">
    <property type="entry name" value="Leu-rich_rpt"/>
</dbReference>
<dbReference type="Pfam" id="PF12799">
    <property type="entry name" value="LRR_4"/>
    <property type="match status" value="1"/>
</dbReference>
<evidence type="ECO:0000256" key="1">
    <source>
        <dbReference type="ARBA" id="ARBA00004430"/>
    </source>
</evidence>
<evidence type="ECO:0000256" key="4">
    <source>
        <dbReference type="SAM" id="MobiDB-lite"/>
    </source>
</evidence>
<evidence type="ECO:0000256" key="2">
    <source>
        <dbReference type="ARBA" id="ARBA00022614"/>
    </source>
</evidence>
<dbReference type="PROSITE" id="PS51450">
    <property type="entry name" value="LRR"/>
    <property type="match status" value="4"/>
</dbReference>
<dbReference type="InterPro" id="IPR023393">
    <property type="entry name" value="START-like_dom_sf"/>
</dbReference>
<dbReference type="Pfam" id="PF01852">
    <property type="entry name" value="START"/>
    <property type="match status" value="1"/>
</dbReference>
<sequence>MAALELKGIPGLPTTLLLVSALSAVAYRHLVLAFLESFCLQLPNLLAQNGAASTCIAGGSLVWLCVAANRCSSESSDFSVYMRILGPGDAMLLLGRFLQRPKMPSLEDISASSASWMLVDMLTWPSRPSKASPAASATSPAGDTSSVGANWPDQDAPAGGESLARSASASSSVDDASFHDALDAQATDAVGCLGLDGECPAAVRATCPEAFLLQFGTLLNESSAAEALQERGLPSAWGGEGACFGAPDKEHASGGVPWEPICEEACSGVGYTAWRRPMRGGLYLYRTCAVIDGVAPADVRRFHLDDEARHDWDETLLELERFPGGSQRENCIVSYRAKWPRPFSPREYVYGRRVWNRPADGGCYCVSANADGAAATAAGRAVRVRDFASCLLIRAAPGRPGATELTAVYFEDPCLRPGIVNLAVRKGLWSYLLKYVAALHEHITPASPRSQLQSDCLVSELAAKHYDPAVRFVVCENLQLSISKDMVGRIKRNDVIDVLVSDRGRQKSLQQVPEIWSATCIKNDGDQWWDAVDPVFIDLSNNQVRRIPEDISQLAETLETLVLTQNDLDELPAHIAALTGLKRLAVSGNRLSKLPYAVAEILGLQRLECAGNALAALPAALGSAQPGLQHVDASDNALDQLPSGFTAAAALLTLNVSSNRLTTIPDGVFCGLRSLTSLNLSQNLIVGSLPDDISCLSRLSLLDASRNKITSLPEGLGGCSALVELLLGYNDIEHLPLSVSRLVALRTLDLRGNTLRSFSAAACSLNLALLDLTDNDLSTLPPELGRMTTLRALPLSGNPIRGLRTNQPLSSLLASLRNQLKEEPATAETAAASKRTTQPQFVPNSPAVSLAGQQLTEVPAELWNKAACLTHLDLSNNQLCESLAERLASCAQLKVLNLSRNRLTEWPLPNNVLPELVQLDLSANPGISAIPASAFDCCAASLQLLDLSGTPAAAGIAGTLLVSLPKLATLRLAQSRLSSFPALPPAPGGDSLRVIDVSGNQISQVPEGISSLRSLEELNLANNELSVLPAKLGLLAPKLHVLTLDGNPLRSIRRPILERGTQAVLEYLRGRIVE</sequence>
<feature type="domain" description="START" evidence="5">
    <location>
        <begin position="258"/>
        <end position="444"/>
    </location>
</feature>
<proteinExistence type="predicted"/>
<accession>A0ABR2YE99</accession>
<keyword evidence="7" id="KW-1185">Reference proteome</keyword>
<keyword evidence="2" id="KW-0433">Leucine-rich repeat</keyword>
<dbReference type="Proteomes" id="UP001491310">
    <property type="component" value="Unassembled WGS sequence"/>
</dbReference>
<name>A0ABR2YE99_9CHLO</name>
<dbReference type="InterPro" id="IPR003591">
    <property type="entry name" value="Leu-rich_rpt_typical-subtyp"/>
</dbReference>
<dbReference type="InterPro" id="IPR032675">
    <property type="entry name" value="LRR_dom_sf"/>
</dbReference>
<organism evidence="6 7">
    <name type="scientific">Coccomyxa subellipsoidea</name>
    <dbReference type="NCBI Taxonomy" id="248742"/>
    <lineage>
        <taxon>Eukaryota</taxon>
        <taxon>Viridiplantae</taxon>
        <taxon>Chlorophyta</taxon>
        <taxon>core chlorophytes</taxon>
        <taxon>Trebouxiophyceae</taxon>
        <taxon>Trebouxiophyceae incertae sedis</taxon>
        <taxon>Coccomyxaceae</taxon>
        <taxon>Coccomyxa</taxon>
    </lineage>
</organism>
<evidence type="ECO:0000256" key="3">
    <source>
        <dbReference type="ARBA" id="ARBA00022737"/>
    </source>
</evidence>
<dbReference type="InterPro" id="IPR050216">
    <property type="entry name" value="LRR_domain-containing"/>
</dbReference>
<keyword evidence="3" id="KW-0677">Repeat</keyword>
<evidence type="ECO:0000313" key="7">
    <source>
        <dbReference type="Proteomes" id="UP001491310"/>
    </source>
</evidence>
<reference evidence="6 7" key="1">
    <citation type="journal article" date="2024" name="Nat. Commun.">
        <title>Phylogenomics reveals the evolutionary origins of lichenization in chlorophyte algae.</title>
        <authorList>
            <person name="Puginier C."/>
            <person name="Libourel C."/>
            <person name="Otte J."/>
            <person name="Skaloud P."/>
            <person name="Haon M."/>
            <person name="Grisel S."/>
            <person name="Petersen M."/>
            <person name="Berrin J.G."/>
            <person name="Delaux P.M."/>
            <person name="Dal Grande F."/>
            <person name="Keller J."/>
        </authorList>
    </citation>
    <scope>NUCLEOTIDE SEQUENCE [LARGE SCALE GENOMIC DNA]</scope>
    <source>
        <strain evidence="6 7">SAG 216-7</strain>
    </source>
</reference>
<comment type="caution">
    <text evidence="6">The sequence shown here is derived from an EMBL/GenBank/DDBJ whole genome shotgun (WGS) entry which is preliminary data.</text>
</comment>
<dbReference type="InterPro" id="IPR025875">
    <property type="entry name" value="Leu-rich_rpt_4"/>
</dbReference>
<gene>
    <name evidence="6" type="ORF">WJX75_008826</name>
</gene>
<dbReference type="Pfam" id="PF13855">
    <property type="entry name" value="LRR_8"/>
    <property type="match status" value="2"/>
</dbReference>
<dbReference type="SMART" id="SM00369">
    <property type="entry name" value="LRR_TYP"/>
    <property type="match status" value="14"/>
</dbReference>
<comment type="subcellular location">
    <subcellularLocation>
        <location evidence="1">Cytoplasm</location>
        <location evidence="1">Cytoskeleton</location>
        <location evidence="1">Cilium axoneme</location>
    </subcellularLocation>
</comment>
<dbReference type="SUPFAM" id="SSF52058">
    <property type="entry name" value="L domain-like"/>
    <property type="match status" value="2"/>
</dbReference>
<feature type="region of interest" description="Disordered" evidence="4">
    <location>
        <begin position="129"/>
        <end position="166"/>
    </location>
</feature>
<dbReference type="InterPro" id="IPR002913">
    <property type="entry name" value="START_lipid-bd_dom"/>
</dbReference>
<dbReference type="Gene3D" id="3.80.10.10">
    <property type="entry name" value="Ribonuclease Inhibitor"/>
    <property type="match status" value="4"/>
</dbReference>
<feature type="compositionally biased region" description="Low complexity" evidence="4">
    <location>
        <begin position="129"/>
        <end position="141"/>
    </location>
</feature>
<evidence type="ECO:0000259" key="5">
    <source>
        <dbReference type="PROSITE" id="PS50848"/>
    </source>
</evidence>
<protein>
    <recommendedName>
        <fullName evidence="5">START domain-containing protein</fullName>
    </recommendedName>
</protein>